<organism evidence="2 3">
    <name type="scientific">Acacia crassicarpa</name>
    <name type="common">northern wattle</name>
    <dbReference type="NCBI Taxonomy" id="499986"/>
    <lineage>
        <taxon>Eukaryota</taxon>
        <taxon>Viridiplantae</taxon>
        <taxon>Streptophyta</taxon>
        <taxon>Embryophyta</taxon>
        <taxon>Tracheophyta</taxon>
        <taxon>Spermatophyta</taxon>
        <taxon>Magnoliopsida</taxon>
        <taxon>eudicotyledons</taxon>
        <taxon>Gunneridae</taxon>
        <taxon>Pentapetalae</taxon>
        <taxon>rosids</taxon>
        <taxon>fabids</taxon>
        <taxon>Fabales</taxon>
        <taxon>Fabaceae</taxon>
        <taxon>Caesalpinioideae</taxon>
        <taxon>mimosoid clade</taxon>
        <taxon>Acacieae</taxon>
        <taxon>Acacia</taxon>
    </lineage>
</organism>
<keyword evidence="3" id="KW-1185">Reference proteome</keyword>
<dbReference type="AlphaFoldDB" id="A0AAE1N425"/>
<feature type="region of interest" description="Disordered" evidence="1">
    <location>
        <begin position="1"/>
        <end position="29"/>
    </location>
</feature>
<comment type="caution">
    <text evidence="2">The sequence shown here is derived from an EMBL/GenBank/DDBJ whole genome shotgun (WGS) entry which is preliminary data.</text>
</comment>
<gene>
    <name evidence="2" type="ORF">QN277_013783</name>
</gene>
<dbReference type="EMBL" id="JAWXYG010000002">
    <property type="protein sequence ID" value="KAK4282401.1"/>
    <property type="molecule type" value="Genomic_DNA"/>
</dbReference>
<accession>A0AAE1N425</accession>
<evidence type="ECO:0000256" key="1">
    <source>
        <dbReference type="SAM" id="MobiDB-lite"/>
    </source>
</evidence>
<dbReference type="PANTHER" id="PTHR33264">
    <property type="entry name" value="EXPRESSED PROTEIN"/>
    <property type="match status" value="1"/>
</dbReference>
<dbReference type="Proteomes" id="UP001293593">
    <property type="component" value="Unassembled WGS sequence"/>
</dbReference>
<evidence type="ECO:0000313" key="3">
    <source>
        <dbReference type="Proteomes" id="UP001293593"/>
    </source>
</evidence>
<protein>
    <submittedName>
        <fullName evidence="2">Uncharacterized protein</fullName>
    </submittedName>
</protein>
<dbReference type="PANTHER" id="PTHR33264:SF6">
    <property type="entry name" value="OS01G0638800 PROTEIN"/>
    <property type="match status" value="1"/>
</dbReference>
<evidence type="ECO:0000313" key="2">
    <source>
        <dbReference type="EMBL" id="KAK4282401.1"/>
    </source>
</evidence>
<reference evidence="2" key="1">
    <citation type="submission" date="2023-10" db="EMBL/GenBank/DDBJ databases">
        <title>Chromosome-level genome of the transformable northern wattle, Acacia crassicarpa.</title>
        <authorList>
            <person name="Massaro I."/>
            <person name="Sinha N.R."/>
            <person name="Poethig S."/>
            <person name="Leichty A.R."/>
        </authorList>
    </citation>
    <scope>NUCLEOTIDE SEQUENCE</scope>
    <source>
        <strain evidence="2">Acra3RX</strain>
        <tissue evidence="2">Leaf</tissue>
    </source>
</reference>
<name>A0AAE1N425_9FABA</name>
<sequence>MEDQRPRSSRKKPSRETSTAGPTSRRSKGRFAVDDSGDLIECSGKYCRSCTAGMIADCVALCCCPCAVLHCFALAFVKAPWMAGRRCLGLGKKKKKTKRIEDDVVLERNQREVNTRSDLVEESMREIVSGEMTFESEKVWKEMYEIGHFGFFHRNSN</sequence>
<proteinExistence type="predicted"/>